<organism evidence="2 3">
    <name type="scientific">Stephania japonica</name>
    <dbReference type="NCBI Taxonomy" id="461633"/>
    <lineage>
        <taxon>Eukaryota</taxon>
        <taxon>Viridiplantae</taxon>
        <taxon>Streptophyta</taxon>
        <taxon>Embryophyta</taxon>
        <taxon>Tracheophyta</taxon>
        <taxon>Spermatophyta</taxon>
        <taxon>Magnoliopsida</taxon>
        <taxon>Ranunculales</taxon>
        <taxon>Menispermaceae</taxon>
        <taxon>Menispermoideae</taxon>
        <taxon>Cissampelideae</taxon>
        <taxon>Stephania</taxon>
    </lineage>
</organism>
<keyword evidence="1" id="KW-1133">Transmembrane helix</keyword>
<comment type="caution">
    <text evidence="2">The sequence shown here is derived from an EMBL/GenBank/DDBJ whole genome shotgun (WGS) entry which is preliminary data.</text>
</comment>
<evidence type="ECO:0000313" key="3">
    <source>
        <dbReference type="Proteomes" id="UP001417504"/>
    </source>
</evidence>
<reference evidence="2 3" key="1">
    <citation type="submission" date="2024-01" db="EMBL/GenBank/DDBJ databases">
        <title>Genome assemblies of Stephania.</title>
        <authorList>
            <person name="Yang L."/>
        </authorList>
    </citation>
    <scope>NUCLEOTIDE SEQUENCE [LARGE SCALE GENOMIC DNA]</scope>
    <source>
        <strain evidence="2">QJT</strain>
        <tissue evidence="2">Leaf</tissue>
    </source>
</reference>
<dbReference type="AlphaFoldDB" id="A0AAP0F7M5"/>
<dbReference type="EMBL" id="JBBNAE010000008">
    <property type="protein sequence ID" value="KAK9102159.1"/>
    <property type="molecule type" value="Genomic_DNA"/>
</dbReference>
<accession>A0AAP0F7M5</accession>
<name>A0AAP0F7M5_9MAGN</name>
<evidence type="ECO:0000256" key="1">
    <source>
        <dbReference type="SAM" id="Phobius"/>
    </source>
</evidence>
<keyword evidence="1" id="KW-0812">Transmembrane</keyword>
<sequence length="85" mass="9683">MKLGSKRCSIALGHSLDLLVFDRLKDALILLALLFSCLLHLLSFKVGVSNQSNQSNQEKNSTTEADWKSLQFLVLKLIIWFIYDE</sequence>
<evidence type="ECO:0000313" key="2">
    <source>
        <dbReference type="EMBL" id="KAK9102159.1"/>
    </source>
</evidence>
<proteinExistence type="predicted"/>
<protein>
    <submittedName>
        <fullName evidence="2">Uncharacterized protein</fullName>
    </submittedName>
</protein>
<gene>
    <name evidence="2" type="ORF">Sjap_019413</name>
</gene>
<dbReference type="Proteomes" id="UP001417504">
    <property type="component" value="Unassembled WGS sequence"/>
</dbReference>
<keyword evidence="1" id="KW-0472">Membrane</keyword>
<keyword evidence="3" id="KW-1185">Reference proteome</keyword>
<feature type="transmembrane region" description="Helical" evidence="1">
    <location>
        <begin position="27"/>
        <end position="44"/>
    </location>
</feature>